<dbReference type="GO" id="GO:0015421">
    <property type="term" value="F:ABC-type oligopeptide transporter activity"/>
    <property type="evidence" value="ECO:0007669"/>
    <property type="project" value="TreeGrafter"/>
</dbReference>
<dbReference type="GO" id="GO:0005524">
    <property type="term" value="F:ATP binding"/>
    <property type="evidence" value="ECO:0007669"/>
    <property type="project" value="InterPro"/>
</dbReference>
<dbReference type="GO" id="GO:0090374">
    <property type="term" value="P:oligopeptide export from mitochondrion"/>
    <property type="evidence" value="ECO:0007669"/>
    <property type="project" value="TreeGrafter"/>
</dbReference>
<feature type="transmembrane region" description="Helical" evidence="5">
    <location>
        <begin position="88"/>
        <end position="109"/>
    </location>
</feature>
<dbReference type="PROSITE" id="PS50929">
    <property type="entry name" value="ABC_TM1F"/>
    <property type="match status" value="1"/>
</dbReference>
<dbReference type="Proteomes" id="UP001157355">
    <property type="component" value="Unassembled WGS sequence"/>
</dbReference>
<dbReference type="PROSITE" id="PS50893">
    <property type="entry name" value="ABC_TRANSPORTER_2"/>
    <property type="match status" value="1"/>
</dbReference>
<dbReference type="InterPro" id="IPR027417">
    <property type="entry name" value="P-loop_NTPase"/>
</dbReference>
<dbReference type="InterPro" id="IPR011527">
    <property type="entry name" value="ABC1_TM_dom"/>
</dbReference>
<accession>A0AA37U2M4</accession>
<dbReference type="Gene3D" id="1.20.1560.10">
    <property type="entry name" value="ABC transporter type 1, transmembrane domain"/>
    <property type="match status" value="1"/>
</dbReference>
<dbReference type="Pfam" id="PF00664">
    <property type="entry name" value="ABC_membrane"/>
    <property type="match status" value="1"/>
</dbReference>
<evidence type="ECO:0000259" key="6">
    <source>
        <dbReference type="PROSITE" id="PS50893"/>
    </source>
</evidence>
<evidence type="ECO:0000256" key="2">
    <source>
        <dbReference type="ARBA" id="ARBA00022692"/>
    </source>
</evidence>
<dbReference type="Pfam" id="PF00005">
    <property type="entry name" value="ABC_tran"/>
    <property type="match status" value="1"/>
</dbReference>
<evidence type="ECO:0000259" key="7">
    <source>
        <dbReference type="PROSITE" id="PS50929"/>
    </source>
</evidence>
<keyword evidence="4 5" id="KW-0472">Membrane</keyword>
<feature type="domain" description="ABC transporter" evidence="6">
    <location>
        <begin position="372"/>
        <end position="906"/>
    </location>
</feature>
<feature type="transmembrane region" description="Helical" evidence="5">
    <location>
        <begin position="20"/>
        <end position="38"/>
    </location>
</feature>
<dbReference type="SUPFAM" id="SSF90123">
    <property type="entry name" value="ABC transporter transmembrane region"/>
    <property type="match status" value="1"/>
</dbReference>
<dbReference type="PANTHER" id="PTHR43394:SF1">
    <property type="entry name" value="ATP-BINDING CASSETTE SUB-FAMILY B MEMBER 10, MITOCHONDRIAL"/>
    <property type="match status" value="1"/>
</dbReference>
<dbReference type="RefSeq" id="WP_284324551.1">
    <property type="nucleotide sequence ID" value="NZ_BSPP01000004.1"/>
</dbReference>
<dbReference type="SUPFAM" id="SSF52540">
    <property type="entry name" value="P-loop containing nucleoside triphosphate hydrolases"/>
    <property type="match status" value="1"/>
</dbReference>
<feature type="domain" description="ABC transmembrane type-1" evidence="7">
    <location>
        <begin position="76"/>
        <end position="327"/>
    </location>
</feature>
<evidence type="ECO:0000256" key="5">
    <source>
        <dbReference type="SAM" id="Phobius"/>
    </source>
</evidence>
<comment type="subcellular location">
    <subcellularLocation>
        <location evidence="1">Cell membrane</location>
        <topology evidence="1">Multi-pass membrane protein</topology>
    </subcellularLocation>
</comment>
<keyword evidence="9" id="KW-1185">Reference proteome</keyword>
<organism evidence="8 9">
    <name type="scientific">Cypionkella aquatica</name>
    <dbReference type="NCBI Taxonomy" id="1756042"/>
    <lineage>
        <taxon>Bacteria</taxon>
        <taxon>Pseudomonadati</taxon>
        <taxon>Pseudomonadota</taxon>
        <taxon>Alphaproteobacteria</taxon>
        <taxon>Rhodobacterales</taxon>
        <taxon>Paracoccaceae</taxon>
        <taxon>Cypionkella</taxon>
    </lineage>
</organism>
<dbReference type="EMBL" id="BSPP01000004">
    <property type="protein sequence ID" value="GLS86350.1"/>
    <property type="molecule type" value="Genomic_DNA"/>
</dbReference>
<dbReference type="AlphaFoldDB" id="A0AA37U2M4"/>
<evidence type="ECO:0000256" key="1">
    <source>
        <dbReference type="ARBA" id="ARBA00004651"/>
    </source>
</evidence>
<dbReference type="PANTHER" id="PTHR43394">
    <property type="entry name" value="ATP-DEPENDENT PERMEASE MDL1, MITOCHONDRIAL"/>
    <property type="match status" value="1"/>
</dbReference>
<comment type="caution">
    <text evidence="8">The sequence shown here is derived from an EMBL/GenBank/DDBJ whole genome shotgun (WGS) entry which is preliminary data.</text>
</comment>
<dbReference type="GO" id="GO:0005886">
    <property type="term" value="C:plasma membrane"/>
    <property type="evidence" value="ECO:0007669"/>
    <property type="project" value="UniProtKB-SubCell"/>
</dbReference>
<evidence type="ECO:0000313" key="8">
    <source>
        <dbReference type="EMBL" id="GLS86350.1"/>
    </source>
</evidence>
<dbReference type="InterPro" id="IPR003439">
    <property type="entry name" value="ABC_transporter-like_ATP-bd"/>
</dbReference>
<evidence type="ECO:0000256" key="3">
    <source>
        <dbReference type="ARBA" id="ARBA00022989"/>
    </source>
</evidence>
<feature type="transmembrane region" description="Helical" evidence="5">
    <location>
        <begin position="177"/>
        <end position="206"/>
    </location>
</feature>
<dbReference type="GO" id="GO:0016887">
    <property type="term" value="F:ATP hydrolysis activity"/>
    <property type="evidence" value="ECO:0007669"/>
    <property type="project" value="InterPro"/>
</dbReference>
<dbReference type="InterPro" id="IPR039421">
    <property type="entry name" value="Type_1_exporter"/>
</dbReference>
<gene>
    <name evidence="8" type="ORF">GCM10010873_13240</name>
</gene>
<dbReference type="InterPro" id="IPR036640">
    <property type="entry name" value="ABC1_TM_sf"/>
</dbReference>
<proteinExistence type="predicted"/>
<evidence type="ECO:0000313" key="9">
    <source>
        <dbReference type="Proteomes" id="UP001157355"/>
    </source>
</evidence>
<evidence type="ECO:0008006" key="10">
    <source>
        <dbReference type="Google" id="ProtNLM"/>
    </source>
</evidence>
<evidence type="ECO:0000256" key="4">
    <source>
        <dbReference type="ARBA" id="ARBA00023136"/>
    </source>
</evidence>
<protein>
    <recommendedName>
        <fullName evidence="10">ABC transporter ATP-binding protein</fullName>
    </recommendedName>
</protein>
<feature type="transmembrane region" description="Helical" evidence="5">
    <location>
        <begin position="277"/>
        <end position="299"/>
    </location>
</feature>
<dbReference type="Gene3D" id="3.40.50.300">
    <property type="entry name" value="P-loop containing nucleotide triphosphate hydrolases"/>
    <property type="match status" value="2"/>
</dbReference>
<keyword evidence="2 5" id="KW-0812">Transmembrane</keyword>
<name>A0AA37U2M4_9RHOB</name>
<dbReference type="CDD" id="cd07346">
    <property type="entry name" value="ABC_6TM_exporters"/>
    <property type="match status" value="1"/>
</dbReference>
<sequence length="906" mass="100990">MLDPNISRYIWTHTKRQQLWVLAVVAASMIPYFLSLNLPKQIVNGPIQGDGFADPAAMQTFMQISFDVPWFGTVSLFDGVQLDRLNTLFALSGVFLLLVIVNGLFKYYINTYKGRLGERLLRRIRFTLVDHILRFPPSTFKRLKGAEISSMVKDEVEPLGGFTGDAFVAPALLGGQAIMALAFIFVQSVPLGLITTALVAVQALIIPRMRRRLLVLGRERQLTARELAGRVSEIVDGINTIHSYDTSNFERADIASRLGRIYKIRFDIYQWKFMVKFINNFLASVTPFLFYSIGGYLALQGQLDIGQLVAVIGAYKDLPGPLKELIDWDQNRQDVQIKYNQVIGQFAVDGLIDPEIQAVSTERADGKLTGPLAAVNLGVTDDTGAVGLDRVNFSLMPGESVAIIGNAGSGADVMAEVMARIVWPTHGQISIGAADLHALPESLSGRSITYAGTDAYFFFGTVRDNLLYGLKHAPITDLVFEGAALTQRQWEKREALWAGNPEFDIHSDWIDFEYQGAADMTALMPSVYAALDAVALTRDMFDLALRSHVNLAEHGDLKAKTVEMRRILRDALTQQDLNGLIEPFEPGTYNTEATVIENLLFGNARTPELMAGAIINNPYFLSLLKQRGLADALFAVGTEIARNAIELFSDLPPDHPFFQQLTFMRADDIPVYSIVLKKLDKSATSVTESDRAMMIRLSFDYIEPRHRFGLLTPELMTRIVDFRTDFHGGLPANLKDAIELYDPEQYMVSGTLLDNMLFGRISQKYRDGVERIYAVAGGVLRDLGIYETLLSIGLDFHIGAGGKRLTSVQRQKLALARALIRRSDFYLFNRPLSALDTRTQEQVLISALKYLRRDGRAPAVAWVISHAKFARLFDRVAVFERGRLVEEGPHAELLQKNGIFKDLISA</sequence>
<reference evidence="8 9" key="1">
    <citation type="journal article" date="2014" name="Int. J. Syst. Evol. Microbiol.">
        <title>Complete genome sequence of Corynebacterium casei LMG S-19264T (=DSM 44701T), isolated from a smear-ripened cheese.</title>
        <authorList>
            <consortium name="US DOE Joint Genome Institute (JGI-PGF)"/>
            <person name="Walter F."/>
            <person name="Albersmeier A."/>
            <person name="Kalinowski J."/>
            <person name="Ruckert C."/>
        </authorList>
    </citation>
    <scope>NUCLEOTIDE SEQUENCE [LARGE SCALE GENOMIC DNA]</scope>
    <source>
        <strain evidence="8 9">NBRC 111766</strain>
    </source>
</reference>
<keyword evidence="3 5" id="KW-1133">Transmembrane helix</keyword>